<evidence type="ECO:0000256" key="7">
    <source>
        <dbReference type="ARBA" id="ARBA00023002"/>
    </source>
</evidence>
<evidence type="ECO:0000256" key="4">
    <source>
        <dbReference type="ARBA" id="ARBA00022723"/>
    </source>
</evidence>
<dbReference type="AlphaFoldDB" id="A0A3G6J649"/>
<dbReference type="GO" id="GO:1903457">
    <property type="term" value="P:lactate catabolic process"/>
    <property type="evidence" value="ECO:0007669"/>
    <property type="project" value="TreeGrafter"/>
</dbReference>
<evidence type="ECO:0000256" key="3">
    <source>
        <dbReference type="ARBA" id="ARBA00022630"/>
    </source>
</evidence>
<dbReference type="PANTHER" id="PTHR11748:SF111">
    <property type="entry name" value="D-LACTATE DEHYDROGENASE, MITOCHONDRIAL-RELATED"/>
    <property type="match status" value="1"/>
</dbReference>
<dbReference type="InterPro" id="IPR016164">
    <property type="entry name" value="FAD-linked_Oxase-like_C"/>
</dbReference>
<dbReference type="KEGG" id="ccho:CCHOA_05685"/>
<sequence length="983" mass="106002">MKKIASATPEQYGRPAGATAQPDRVADDRASGADPQTIADLAAIVGQCNVAGRISDVVRYASDGSPYRAVPQVVVKPRNAQDLSAIMRWAKRNDRKLVFRAGGSSLNGQAMAKDVMVDVKTHFTGMKVLDGGKRLWSRPGVVLGDAQAVLGRHGYMLGPDPGSTTVACLGGIVADNSGGMRCTVEQDSYHCLEDAVFVLPSGTIVDTRDPQAAAKLTTAEPRLVAGLLQLRDEIRSDAALVTMLREKFAIRNTNGLRLDAFLDEDSPERILLKLLVGSEGIFGCLTEVVMRTVPVPKYKACAWLILPDVKAAANYVAPLVAAGATACELLVAPMMKEAIGNFRDARESWADMPDEAGALLLELGATTQEGLAAQIDKVHEVLAAATLLEPLSFFTDPQAMRGAWQIRSGLFGLVGKLRRQGSTMITEDVCFPPAKVGEGSAALVDLLREYGFDATVMGHATFGNLHFFIAPKLDVPAEKENYAKFIEALAKLVIEDFGGSLKAEHGTGVNMAPFVEYEWGSQAYELFWRVKELIDPALLLAPDVKLTRNQQIHLQGLKSFPIVEEEIADCVECGMCEPVCPSRHVSVTPRHRIALRREMSRQPEGSPVLRQLQEEYDYDAVQLCAADASCAIACPVSIDTGALMKKLREKQHNQATQSAALHTAKHYDLVEKAARASMMAASRVGSTVGFGLLQAAADAGRTVISKDLLPTVPGPLPQAAPAQLPSTTREGATAVYVPACINRIFGNPHGAARDQLTVPQAIVELGRRSGAPVWIPDHLTGLCCGTPWSSKGYTDGFYHAASKMVTALLEFTNEGELPVIIDAASCTHGLVGQVRTKLHNYDPQLAARFAKVEVLDVVQWLEREVIDHLPITTTLGNTVVHPTCSTMHMGIDDALLRLAQRVTTSAVIPDGARCCGTAGDRVLLHPELVESATREERDSLNDGFEYFVSDNRTCEMGLEMIAGKPYQSIACLLERASRPLMSS</sequence>
<name>A0A3G6J649_9CORY</name>
<accession>A0A3G6J649</accession>
<dbReference type="Pfam" id="PF13183">
    <property type="entry name" value="Fer4_8"/>
    <property type="match status" value="1"/>
</dbReference>
<comment type="cofactor">
    <cofactor evidence="1">
        <name>FAD</name>
        <dbReference type="ChEBI" id="CHEBI:57692"/>
    </cofactor>
</comment>
<dbReference type="InterPro" id="IPR016166">
    <property type="entry name" value="FAD-bd_PCMH"/>
</dbReference>
<dbReference type="SUPFAM" id="SSF55103">
    <property type="entry name" value="FAD-linked oxidases, C-terminal domain"/>
    <property type="match status" value="1"/>
</dbReference>
<feature type="domain" description="4Fe-4S ferredoxin-type" evidence="12">
    <location>
        <begin position="559"/>
        <end position="590"/>
    </location>
</feature>
<evidence type="ECO:0000256" key="8">
    <source>
        <dbReference type="ARBA" id="ARBA00023004"/>
    </source>
</evidence>
<dbReference type="PROSITE" id="PS51387">
    <property type="entry name" value="FAD_PCMH"/>
    <property type="match status" value="1"/>
</dbReference>
<keyword evidence="4" id="KW-0479">Metal-binding</keyword>
<dbReference type="InterPro" id="IPR009051">
    <property type="entry name" value="Helical_ferredxn"/>
</dbReference>
<evidence type="ECO:0000256" key="1">
    <source>
        <dbReference type="ARBA" id="ARBA00001974"/>
    </source>
</evidence>
<dbReference type="GO" id="GO:0071949">
    <property type="term" value="F:FAD binding"/>
    <property type="evidence" value="ECO:0007669"/>
    <property type="project" value="InterPro"/>
</dbReference>
<dbReference type="InterPro" id="IPR016169">
    <property type="entry name" value="FAD-bd_PCMH_sub2"/>
</dbReference>
<dbReference type="Gene3D" id="3.30.70.2740">
    <property type="match status" value="1"/>
</dbReference>
<keyword evidence="5" id="KW-0274">FAD</keyword>
<dbReference type="GO" id="GO:0046872">
    <property type="term" value="F:metal ion binding"/>
    <property type="evidence" value="ECO:0007669"/>
    <property type="project" value="UniProtKB-KW"/>
</dbReference>
<proteinExistence type="inferred from homology"/>
<keyword evidence="15" id="KW-1185">Reference proteome</keyword>
<dbReference type="Pfam" id="PF01565">
    <property type="entry name" value="FAD_binding_4"/>
    <property type="match status" value="1"/>
</dbReference>
<evidence type="ECO:0000259" key="12">
    <source>
        <dbReference type="PROSITE" id="PS51379"/>
    </source>
</evidence>
<dbReference type="PANTHER" id="PTHR11748">
    <property type="entry name" value="D-LACTATE DEHYDROGENASE"/>
    <property type="match status" value="1"/>
</dbReference>
<dbReference type="InterPro" id="IPR004017">
    <property type="entry name" value="Cys_rich_dom"/>
</dbReference>
<dbReference type="GO" id="GO:0004458">
    <property type="term" value="F:D-lactate dehydrogenase (cytochrome) activity"/>
    <property type="evidence" value="ECO:0007669"/>
    <property type="project" value="UniProtKB-EC"/>
</dbReference>
<dbReference type="Pfam" id="PF02913">
    <property type="entry name" value="FAD-oxidase_C"/>
    <property type="match status" value="1"/>
</dbReference>
<gene>
    <name evidence="14" type="ORF">CCHOA_05685</name>
</gene>
<evidence type="ECO:0000256" key="5">
    <source>
        <dbReference type="ARBA" id="ARBA00022827"/>
    </source>
</evidence>
<dbReference type="GO" id="GO:0051536">
    <property type="term" value="F:iron-sulfur cluster binding"/>
    <property type="evidence" value="ECO:0007669"/>
    <property type="project" value="UniProtKB-KW"/>
</dbReference>
<dbReference type="Proteomes" id="UP000269019">
    <property type="component" value="Chromosome"/>
</dbReference>
<comment type="similarity">
    <text evidence="2">Belongs to the FAD-binding oxidoreductase/transferase type 4 family.</text>
</comment>
<dbReference type="InterPro" id="IPR006094">
    <property type="entry name" value="Oxid_FAD_bind_N"/>
</dbReference>
<dbReference type="InterPro" id="IPR004113">
    <property type="entry name" value="FAD-bd_oxidored_4_C"/>
</dbReference>
<protein>
    <recommendedName>
        <fullName evidence="10">D-lactate dehydrogenase (cytochrome)</fullName>
        <ecNumber evidence="10">1.1.2.4</ecNumber>
    </recommendedName>
</protein>
<dbReference type="PROSITE" id="PS00198">
    <property type="entry name" value="4FE4S_FER_1"/>
    <property type="match status" value="1"/>
</dbReference>
<dbReference type="Gene3D" id="3.30.43.10">
    <property type="entry name" value="Uridine Diphospho-n-acetylenolpyruvylglucosamine Reductase, domain 2"/>
    <property type="match status" value="1"/>
</dbReference>
<keyword evidence="3" id="KW-0285">Flavoprotein</keyword>
<feature type="domain" description="FAD-binding PCMH-type" evidence="13">
    <location>
        <begin position="67"/>
        <end position="295"/>
    </location>
</feature>
<dbReference type="EC" id="1.1.2.4" evidence="10"/>
<keyword evidence="8" id="KW-0408">Iron</keyword>
<organism evidence="14 15">
    <name type="scientific">Corynebacterium choanae</name>
    <dbReference type="NCBI Taxonomy" id="1862358"/>
    <lineage>
        <taxon>Bacteria</taxon>
        <taxon>Bacillati</taxon>
        <taxon>Actinomycetota</taxon>
        <taxon>Actinomycetes</taxon>
        <taxon>Mycobacteriales</taxon>
        <taxon>Corynebacteriaceae</taxon>
        <taxon>Corynebacterium</taxon>
    </lineage>
</organism>
<evidence type="ECO:0000256" key="2">
    <source>
        <dbReference type="ARBA" id="ARBA00008000"/>
    </source>
</evidence>
<evidence type="ECO:0000259" key="13">
    <source>
        <dbReference type="PROSITE" id="PS51387"/>
    </source>
</evidence>
<evidence type="ECO:0000256" key="10">
    <source>
        <dbReference type="ARBA" id="ARBA00038897"/>
    </source>
</evidence>
<keyword evidence="7" id="KW-0560">Oxidoreductase</keyword>
<reference evidence="14 15" key="1">
    <citation type="submission" date="2018-11" db="EMBL/GenBank/DDBJ databases">
        <authorList>
            <person name="Kleinhagauer T."/>
            <person name="Glaeser S.P."/>
            <person name="Spergser J."/>
            <person name="Ruckert C."/>
            <person name="Kaempfer P."/>
            <person name="Busse H.-J."/>
        </authorList>
    </citation>
    <scope>NUCLEOTIDE SEQUENCE [LARGE SCALE GENOMIC DNA]</scope>
    <source>
        <strain evidence="14 15">200CH</strain>
    </source>
</reference>
<dbReference type="OrthoDB" id="9770306at2"/>
<evidence type="ECO:0000256" key="6">
    <source>
        <dbReference type="ARBA" id="ARBA00022946"/>
    </source>
</evidence>
<dbReference type="SUPFAM" id="SSF46548">
    <property type="entry name" value="alpha-helical ferredoxin"/>
    <property type="match status" value="1"/>
</dbReference>
<dbReference type="PROSITE" id="PS51379">
    <property type="entry name" value="4FE4S_FER_2"/>
    <property type="match status" value="1"/>
</dbReference>
<dbReference type="Pfam" id="PF02754">
    <property type="entry name" value="CCG"/>
    <property type="match status" value="1"/>
</dbReference>
<evidence type="ECO:0000313" key="15">
    <source>
        <dbReference type="Proteomes" id="UP000269019"/>
    </source>
</evidence>
<dbReference type="RefSeq" id="WP_123927755.1">
    <property type="nucleotide sequence ID" value="NZ_CP033896.1"/>
</dbReference>
<keyword evidence="6" id="KW-0809">Transit peptide</keyword>
<feature type="region of interest" description="Disordered" evidence="11">
    <location>
        <begin position="1"/>
        <end position="32"/>
    </location>
</feature>
<keyword evidence="9" id="KW-0411">Iron-sulfur</keyword>
<dbReference type="InterPro" id="IPR017900">
    <property type="entry name" value="4Fe4S_Fe_S_CS"/>
</dbReference>
<evidence type="ECO:0000256" key="11">
    <source>
        <dbReference type="SAM" id="MobiDB-lite"/>
    </source>
</evidence>
<evidence type="ECO:0000256" key="9">
    <source>
        <dbReference type="ARBA" id="ARBA00023014"/>
    </source>
</evidence>
<dbReference type="Gene3D" id="3.30.465.10">
    <property type="match status" value="1"/>
</dbReference>
<evidence type="ECO:0000313" key="14">
    <source>
        <dbReference type="EMBL" id="AZA13537.1"/>
    </source>
</evidence>
<dbReference type="GO" id="GO:0008720">
    <property type="term" value="F:D-lactate dehydrogenase (NAD+) activity"/>
    <property type="evidence" value="ECO:0007669"/>
    <property type="project" value="TreeGrafter"/>
</dbReference>
<dbReference type="EMBL" id="CP033896">
    <property type="protein sequence ID" value="AZA13537.1"/>
    <property type="molecule type" value="Genomic_DNA"/>
</dbReference>
<dbReference type="SUPFAM" id="SSF56176">
    <property type="entry name" value="FAD-binding/transporter-associated domain-like"/>
    <property type="match status" value="1"/>
</dbReference>
<dbReference type="InterPro" id="IPR036318">
    <property type="entry name" value="FAD-bd_PCMH-like_sf"/>
</dbReference>
<dbReference type="Gene3D" id="1.10.1060.10">
    <property type="entry name" value="Alpha-helical ferredoxin"/>
    <property type="match status" value="1"/>
</dbReference>
<dbReference type="InterPro" id="IPR017896">
    <property type="entry name" value="4Fe4S_Fe-S-bd"/>
</dbReference>
<dbReference type="InterPro" id="IPR016167">
    <property type="entry name" value="FAD-bd_PCMH_sub1"/>
</dbReference>